<evidence type="ECO:0000256" key="2">
    <source>
        <dbReference type="SAM" id="SignalP"/>
    </source>
</evidence>
<dbReference type="AlphaFoldDB" id="A0A2P7MVE5"/>
<sequence length="191" mass="18167">MMSTTLRQLAPAAAAGLALSLLSTLPAGAHGLAGAGLAAGASHPLLGLDHLLLLLGVGGAAALAGPSLLLVALAAAISGGLYGALGGNLPGAEVLAALMVSGLGLALAARQGQLLAVVLAGGVAIHAMLHGQEATGSSADLLGWWLGASLSSAAVVGASFAVIRQLAPSWGRRFAGALCIGGALLALAQLA</sequence>
<dbReference type="InterPro" id="IPR007038">
    <property type="entry name" value="HupE_UreJ"/>
</dbReference>
<keyword evidence="1" id="KW-0812">Transmembrane</keyword>
<gene>
    <name evidence="3" type="ORF">C7K55_07675</name>
</gene>
<feature type="signal peptide" evidence="2">
    <location>
        <begin position="1"/>
        <end position="29"/>
    </location>
</feature>
<protein>
    <recommendedName>
        <fullName evidence="5">Urease accessory protein UreJ</fullName>
    </recommendedName>
</protein>
<feature type="transmembrane region" description="Helical" evidence="1">
    <location>
        <begin position="89"/>
        <end position="107"/>
    </location>
</feature>
<evidence type="ECO:0008006" key="5">
    <source>
        <dbReference type="Google" id="ProtNLM"/>
    </source>
</evidence>
<keyword evidence="1" id="KW-1133">Transmembrane helix</keyword>
<keyword evidence="2" id="KW-0732">Signal</keyword>
<keyword evidence="4" id="KW-1185">Reference proteome</keyword>
<keyword evidence="1" id="KW-0472">Membrane</keyword>
<reference evidence="3 4" key="1">
    <citation type="journal article" date="2018" name="Environ. Microbiol.">
        <title>Ecological and genomic features of two widespread freshwater picocyanobacteria.</title>
        <authorList>
            <person name="Cabello-Yeves P.J."/>
            <person name="Picazo A."/>
            <person name="Camacho A."/>
            <person name="Callieri C."/>
            <person name="Rosselli R."/>
            <person name="Roda-Garcia J.J."/>
            <person name="Coutinho F.H."/>
            <person name="Rodriguez-Valera F."/>
        </authorList>
    </citation>
    <scope>NUCLEOTIDE SEQUENCE [LARGE SCALE GENOMIC DNA]</scope>
    <source>
        <strain evidence="3 4">Tous</strain>
    </source>
</reference>
<dbReference type="EMBL" id="PXXO01000007">
    <property type="protein sequence ID" value="PSJ05204.1"/>
    <property type="molecule type" value="Genomic_DNA"/>
</dbReference>
<feature type="transmembrane region" description="Helical" evidence="1">
    <location>
        <begin position="174"/>
        <end position="190"/>
    </location>
</feature>
<dbReference type="Proteomes" id="UP000243002">
    <property type="component" value="Unassembled WGS sequence"/>
</dbReference>
<feature type="chain" id="PRO_5015194110" description="Urease accessory protein UreJ" evidence="2">
    <location>
        <begin position="30"/>
        <end position="191"/>
    </location>
</feature>
<feature type="transmembrane region" description="Helical" evidence="1">
    <location>
        <begin position="113"/>
        <end position="129"/>
    </location>
</feature>
<evidence type="ECO:0000313" key="4">
    <source>
        <dbReference type="Proteomes" id="UP000243002"/>
    </source>
</evidence>
<proteinExistence type="predicted"/>
<feature type="transmembrane region" description="Helical" evidence="1">
    <location>
        <begin position="50"/>
        <end position="77"/>
    </location>
</feature>
<evidence type="ECO:0000256" key="1">
    <source>
        <dbReference type="SAM" id="Phobius"/>
    </source>
</evidence>
<accession>A0A2P7MVE5</accession>
<evidence type="ECO:0000313" key="3">
    <source>
        <dbReference type="EMBL" id="PSJ05204.1"/>
    </source>
</evidence>
<dbReference type="Pfam" id="PF04955">
    <property type="entry name" value="HupE_UreJ"/>
    <property type="match status" value="1"/>
</dbReference>
<feature type="transmembrane region" description="Helical" evidence="1">
    <location>
        <begin position="141"/>
        <end position="162"/>
    </location>
</feature>
<comment type="caution">
    <text evidence="3">The sequence shown here is derived from an EMBL/GenBank/DDBJ whole genome shotgun (WGS) entry which is preliminary data.</text>
</comment>
<name>A0A2P7MVE5_9CYAN</name>
<organism evidence="3 4">
    <name type="scientific">Cyanobium usitatum str. Tous</name>
    <dbReference type="NCBI Taxonomy" id="2116684"/>
    <lineage>
        <taxon>Bacteria</taxon>
        <taxon>Bacillati</taxon>
        <taxon>Cyanobacteriota</taxon>
        <taxon>Cyanophyceae</taxon>
        <taxon>Synechococcales</taxon>
        <taxon>Prochlorococcaceae</taxon>
        <taxon>Cyanobium</taxon>
    </lineage>
</organism>